<evidence type="ECO:0000259" key="8">
    <source>
        <dbReference type="PROSITE" id="PS50252"/>
    </source>
</evidence>
<dbReference type="PANTHER" id="PTHR11267">
    <property type="entry name" value="T-BOX PROTEIN-RELATED"/>
    <property type="match status" value="1"/>
</dbReference>
<dbReference type="PANTHER" id="PTHR11267:SF198">
    <property type="entry name" value="T-BOX TRANSCRIPTION FACTOR TBX6L"/>
    <property type="match status" value="1"/>
</dbReference>
<evidence type="ECO:0000256" key="1">
    <source>
        <dbReference type="ARBA" id="ARBA00004123"/>
    </source>
</evidence>
<gene>
    <name evidence="9" type="ORF">MATL_G00041640</name>
</gene>
<dbReference type="Pfam" id="PF00907">
    <property type="entry name" value="T-box"/>
    <property type="match status" value="1"/>
</dbReference>
<comment type="subcellular location">
    <subcellularLocation>
        <location evidence="1 6">Nucleus</location>
    </subcellularLocation>
</comment>
<dbReference type="PROSITE" id="PS01264">
    <property type="entry name" value="TBOX_2"/>
    <property type="match status" value="1"/>
</dbReference>
<keyword evidence="3 6" id="KW-0238">DNA-binding</keyword>
<dbReference type="EMBL" id="JAFDVH010000003">
    <property type="protein sequence ID" value="KAG7483756.1"/>
    <property type="molecule type" value="Genomic_DNA"/>
</dbReference>
<dbReference type="InterPro" id="IPR046360">
    <property type="entry name" value="T-box_DNA-bd"/>
</dbReference>
<proteinExistence type="predicted"/>
<dbReference type="AlphaFoldDB" id="A0A9D3TIA3"/>
<evidence type="ECO:0000256" key="6">
    <source>
        <dbReference type="PROSITE-ProRule" id="PRU00201"/>
    </source>
</evidence>
<dbReference type="Proteomes" id="UP001046870">
    <property type="component" value="Chromosome 3"/>
</dbReference>
<dbReference type="InterPro" id="IPR018186">
    <property type="entry name" value="TF_T-box_CS"/>
</dbReference>
<dbReference type="PRINTS" id="PR00937">
    <property type="entry name" value="TBOX"/>
</dbReference>
<evidence type="ECO:0000256" key="2">
    <source>
        <dbReference type="ARBA" id="ARBA00023015"/>
    </source>
</evidence>
<comment type="caution">
    <text evidence="6">Lacks conserved residue(s) required for the propagation of feature annotation.</text>
</comment>
<keyword evidence="5 6" id="KW-0539">Nucleus</keyword>
<organism evidence="9 10">
    <name type="scientific">Megalops atlanticus</name>
    <name type="common">Tarpon</name>
    <name type="synonym">Clupea gigantea</name>
    <dbReference type="NCBI Taxonomy" id="7932"/>
    <lineage>
        <taxon>Eukaryota</taxon>
        <taxon>Metazoa</taxon>
        <taxon>Chordata</taxon>
        <taxon>Craniata</taxon>
        <taxon>Vertebrata</taxon>
        <taxon>Euteleostomi</taxon>
        <taxon>Actinopterygii</taxon>
        <taxon>Neopterygii</taxon>
        <taxon>Teleostei</taxon>
        <taxon>Elopiformes</taxon>
        <taxon>Megalopidae</taxon>
        <taxon>Megalops</taxon>
    </lineage>
</organism>
<dbReference type="GO" id="GO:0001708">
    <property type="term" value="P:cell fate specification"/>
    <property type="evidence" value="ECO:0007669"/>
    <property type="project" value="TreeGrafter"/>
</dbReference>
<dbReference type="Gene3D" id="2.60.40.820">
    <property type="entry name" value="Transcription factor, T-box"/>
    <property type="match status" value="1"/>
</dbReference>
<dbReference type="GO" id="GO:0009653">
    <property type="term" value="P:anatomical structure morphogenesis"/>
    <property type="evidence" value="ECO:0007669"/>
    <property type="project" value="UniProtKB-ARBA"/>
</dbReference>
<evidence type="ECO:0000256" key="5">
    <source>
        <dbReference type="ARBA" id="ARBA00023242"/>
    </source>
</evidence>
<evidence type="ECO:0000256" key="7">
    <source>
        <dbReference type="SAM" id="MobiDB-lite"/>
    </source>
</evidence>
<accession>A0A9D3TIA3</accession>
<comment type="caution">
    <text evidence="9">The sequence shown here is derived from an EMBL/GenBank/DDBJ whole genome shotgun (WGS) entry which is preliminary data.</text>
</comment>
<keyword evidence="2" id="KW-0805">Transcription regulation</keyword>
<dbReference type="InterPro" id="IPR036960">
    <property type="entry name" value="T-box_sf"/>
</dbReference>
<dbReference type="InterPro" id="IPR001699">
    <property type="entry name" value="TF_T-box"/>
</dbReference>
<evidence type="ECO:0000256" key="3">
    <source>
        <dbReference type="ARBA" id="ARBA00023125"/>
    </source>
</evidence>
<dbReference type="GO" id="GO:0000978">
    <property type="term" value="F:RNA polymerase II cis-regulatory region sequence-specific DNA binding"/>
    <property type="evidence" value="ECO:0007669"/>
    <property type="project" value="InterPro"/>
</dbReference>
<dbReference type="PROSITE" id="PS01283">
    <property type="entry name" value="TBOX_1"/>
    <property type="match status" value="1"/>
</dbReference>
<feature type="region of interest" description="Disordered" evidence="7">
    <location>
        <begin position="237"/>
        <end position="295"/>
    </location>
</feature>
<reference evidence="9" key="1">
    <citation type="submission" date="2021-01" db="EMBL/GenBank/DDBJ databases">
        <authorList>
            <person name="Zahm M."/>
            <person name="Roques C."/>
            <person name="Cabau C."/>
            <person name="Klopp C."/>
            <person name="Donnadieu C."/>
            <person name="Jouanno E."/>
            <person name="Lampietro C."/>
            <person name="Louis A."/>
            <person name="Herpin A."/>
            <person name="Echchiki A."/>
            <person name="Berthelot C."/>
            <person name="Parey E."/>
            <person name="Roest-Crollius H."/>
            <person name="Braasch I."/>
            <person name="Postlethwait J."/>
            <person name="Bobe J."/>
            <person name="Montfort J."/>
            <person name="Bouchez O."/>
            <person name="Begum T."/>
            <person name="Mejri S."/>
            <person name="Adams A."/>
            <person name="Chen W.-J."/>
            <person name="Guiguen Y."/>
        </authorList>
    </citation>
    <scope>NUCLEOTIDE SEQUENCE</scope>
    <source>
        <strain evidence="9">YG-15Mar2019-1</strain>
        <tissue evidence="9">Brain</tissue>
    </source>
</reference>
<dbReference type="FunFam" id="2.60.40.820:FF:000007">
    <property type="entry name" value="T-box transcription factor"/>
    <property type="match status" value="1"/>
</dbReference>
<dbReference type="InterPro" id="IPR008967">
    <property type="entry name" value="p53-like_TF_DNA-bd_sf"/>
</dbReference>
<dbReference type="SUPFAM" id="SSF49417">
    <property type="entry name" value="p53-like transcription factors"/>
    <property type="match status" value="1"/>
</dbReference>
<evidence type="ECO:0000313" key="9">
    <source>
        <dbReference type="EMBL" id="KAG7483756.1"/>
    </source>
</evidence>
<feature type="domain" description="T-box" evidence="8">
    <location>
        <begin position="59"/>
        <end position="237"/>
    </location>
</feature>
<keyword evidence="10" id="KW-1185">Reference proteome</keyword>
<dbReference type="OrthoDB" id="6119313at2759"/>
<evidence type="ECO:0000313" key="10">
    <source>
        <dbReference type="Proteomes" id="UP001046870"/>
    </source>
</evidence>
<dbReference type="GO" id="GO:0000785">
    <property type="term" value="C:chromatin"/>
    <property type="evidence" value="ECO:0007669"/>
    <property type="project" value="TreeGrafter"/>
</dbReference>
<keyword evidence="4" id="KW-0804">Transcription</keyword>
<dbReference type="GO" id="GO:0005634">
    <property type="term" value="C:nucleus"/>
    <property type="evidence" value="ECO:0007669"/>
    <property type="project" value="UniProtKB-SubCell"/>
</dbReference>
<protein>
    <recommendedName>
        <fullName evidence="8">T-box domain-containing protein</fullName>
    </recommendedName>
</protein>
<dbReference type="SMART" id="SM00425">
    <property type="entry name" value="TBOX"/>
    <property type="match status" value="1"/>
</dbReference>
<sequence>MFLHREGPFCDYSLPLNPQQNYTYCSQEWKDAVLRSQCLDAVKMDTEAELSAHQIRVSLQGRELWDKFSGIGTEMIITKSGRRMFPACKVSITGLNPKAKYVLMMDMVPFDDNKYKWNRDRWEVNGVTEPHLPNRFFIHPDSPALGERWLQYPVSFHKLKLTNNTLNTSGLVILHSMHKYQPRLHILQTPDPSSGHSGGYLRFTFPEAAFIAVTAYQNSEITKLKIDNNPFAKGFRDGLNSKRYREKPEKTSSQQPVENDQERGSKSRAVLSTLDTGDGADRTVSSSEDSRGFGCRTGSGEAPNPFISAFMSQGPCGPEEWGERVRLPNSHNTLPATPCTSSSHYEARASRPTNAVVPLSRQPPHSQSFSESLVCGNLPHFPQSLPALSGQTVDQQRCPGGNPAAALDASVVEKKAQQQPEFECTLPFPPKVSRVQLPESTLRSLEMSLPSDPSSPRPLSDILNRIRGRREGVAGSPGKPIQVEAAWPPLAFSKEAVAPFYQPPLEHSSEYHVLQGMLGYPNSIAASAQLSSGHVDPRVPPASLEYPYKTPLLDFYLNEYAGK</sequence>
<evidence type="ECO:0000256" key="4">
    <source>
        <dbReference type="ARBA" id="ARBA00023163"/>
    </source>
</evidence>
<dbReference type="PROSITE" id="PS50252">
    <property type="entry name" value="TBOX_3"/>
    <property type="match status" value="1"/>
</dbReference>
<dbReference type="GO" id="GO:0000981">
    <property type="term" value="F:DNA-binding transcription factor activity, RNA polymerase II-specific"/>
    <property type="evidence" value="ECO:0007669"/>
    <property type="project" value="TreeGrafter"/>
</dbReference>
<name>A0A9D3TIA3_MEGAT</name>
<dbReference type="GO" id="GO:0045893">
    <property type="term" value="P:positive regulation of DNA-templated transcription"/>
    <property type="evidence" value="ECO:0007669"/>
    <property type="project" value="InterPro"/>
</dbReference>